<accession>A0A1X6YT51</accession>
<evidence type="ECO:0000256" key="5">
    <source>
        <dbReference type="SAM" id="Phobius"/>
    </source>
</evidence>
<feature type="transmembrane region" description="Helical" evidence="5">
    <location>
        <begin position="334"/>
        <end position="353"/>
    </location>
</feature>
<organism evidence="7 8">
    <name type="scientific">Roseovarius albus</name>
    <dbReference type="NCBI Taxonomy" id="1247867"/>
    <lineage>
        <taxon>Bacteria</taxon>
        <taxon>Pseudomonadati</taxon>
        <taxon>Pseudomonadota</taxon>
        <taxon>Alphaproteobacteria</taxon>
        <taxon>Rhodobacterales</taxon>
        <taxon>Roseobacteraceae</taxon>
        <taxon>Roseovarius</taxon>
    </lineage>
</organism>
<keyword evidence="2 5" id="KW-0812">Transmembrane</keyword>
<sequence>MAQTELPPAALSKDQRTKLALLCFAVWLHAASSMLAATTLPSAVREFGGGHLIGWAFALYLLGSIIAGSSTSLLTRRLGLRAAVSLAALLYGIGSMICAIAPNMIIVLAGRLVQGVGGGYLVAIAFVALRHWFAPNLVPKVMALISAVWSLSAFAGPLVGGSFATFANWRMAFVAAAVQAALFFAFALKVAPRSTDRATDERPSIPLLRLGLISGAVLSLAFAGAEVQPLRSTLLCILGIGMFLLMLLQDRKRPNTRLFPSRPFATSTPVGAGLTLVLSASFASVSFIVYGPILLETLHGLSPLAAGYIVAFESVCWGLAAVIVASFKSVDDAWLIRTGTVILSISLIGFALLMASGPVWAILACAGVQGAGFGIMWAFVYRRITDHADPTEADTAASAIPTIQQIGFACGAAASGLVANALGFGEDVGLATAHSAAFWVFFAFVPFTVIAAIAGWRLAKAQCLIPRSDTESRGSH</sequence>
<evidence type="ECO:0000313" key="7">
    <source>
        <dbReference type="EMBL" id="SLN29787.1"/>
    </source>
</evidence>
<evidence type="ECO:0000256" key="2">
    <source>
        <dbReference type="ARBA" id="ARBA00022692"/>
    </source>
</evidence>
<evidence type="ECO:0000313" key="8">
    <source>
        <dbReference type="Proteomes" id="UP000193061"/>
    </source>
</evidence>
<reference evidence="7 8" key="1">
    <citation type="submission" date="2017-03" db="EMBL/GenBank/DDBJ databases">
        <authorList>
            <person name="Afonso C.L."/>
            <person name="Miller P.J."/>
            <person name="Scott M.A."/>
            <person name="Spackman E."/>
            <person name="Goraichik I."/>
            <person name="Dimitrov K.M."/>
            <person name="Suarez D.L."/>
            <person name="Swayne D.E."/>
        </authorList>
    </citation>
    <scope>NUCLEOTIDE SEQUENCE [LARGE SCALE GENOMIC DNA]</scope>
    <source>
        <strain evidence="7 8">CECT 7450</strain>
    </source>
</reference>
<comment type="subcellular location">
    <subcellularLocation>
        <location evidence="1">Membrane</location>
        <topology evidence="1">Multi-pass membrane protein</topology>
    </subcellularLocation>
</comment>
<dbReference type="PANTHER" id="PTHR23501">
    <property type="entry name" value="MAJOR FACILITATOR SUPERFAMILY"/>
    <property type="match status" value="1"/>
</dbReference>
<proteinExistence type="predicted"/>
<dbReference type="OrthoDB" id="9812221at2"/>
<dbReference type="InterPro" id="IPR036259">
    <property type="entry name" value="MFS_trans_sf"/>
</dbReference>
<keyword evidence="8" id="KW-1185">Reference proteome</keyword>
<feature type="transmembrane region" description="Helical" evidence="5">
    <location>
        <begin position="141"/>
        <end position="163"/>
    </location>
</feature>
<dbReference type="InterPro" id="IPR011701">
    <property type="entry name" value="MFS"/>
</dbReference>
<feature type="transmembrane region" description="Helical" evidence="5">
    <location>
        <begin position="52"/>
        <end position="74"/>
    </location>
</feature>
<feature type="transmembrane region" description="Helical" evidence="5">
    <location>
        <begin position="436"/>
        <end position="459"/>
    </location>
</feature>
<feature type="transmembrane region" description="Helical" evidence="5">
    <location>
        <begin position="230"/>
        <end position="248"/>
    </location>
</feature>
<protein>
    <submittedName>
        <fullName evidence="7">Putative multidrug-efflux transporter/MT1670</fullName>
    </submittedName>
</protein>
<keyword evidence="4 5" id="KW-0472">Membrane</keyword>
<evidence type="ECO:0000256" key="3">
    <source>
        <dbReference type="ARBA" id="ARBA00022989"/>
    </source>
</evidence>
<dbReference type="AlphaFoldDB" id="A0A1X6YT51"/>
<gene>
    <name evidence="7" type="ORF">ROA7450_01283</name>
</gene>
<feature type="domain" description="Major facilitator superfamily (MFS) profile" evidence="6">
    <location>
        <begin position="18"/>
        <end position="463"/>
    </location>
</feature>
<dbReference type="SUPFAM" id="SSF103473">
    <property type="entry name" value="MFS general substrate transporter"/>
    <property type="match status" value="1"/>
</dbReference>
<feature type="transmembrane region" description="Helical" evidence="5">
    <location>
        <begin position="207"/>
        <end position="224"/>
    </location>
</feature>
<dbReference type="PANTHER" id="PTHR23501:SF154">
    <property type="entry name" value="MULTIDRUG-EFFLUX TRANSPORTER RV1634-RELATED"/>
    <property type="match status" value="1"/>
</dbReference>
<feature type="transmembrane region" description="Helical" evidence="5">
    <location>
        <begin position="305"/>
        <end position="327"/>
    </location>
</feature>
<dbReference type="GO" id="GO:0022857">
    <property type="term" value="F:transmembrane transporter activity"/>
    <property type="evidence" value="ECO:0007669"/>
    <property type="project" value="InterPro"/>
</dbReference>
<feature type="transmembrane region" description="Helical" evidence="5">
    <location>
        <begin position="86"/>
        <end position="106"/>
    </location>
</feature>
<dbReference type="GO" id="GO:0005886">
    <property type="term" value="C:plasma membrane"/>
    <property type="evidence" value="ECO:0007669"/>
    <property type="project" value="TreeGrafter"/>
</dbReference>
<evidence type="ECO:0000259" key="6">
    <source>
        <dbReference type="PROSITE" id="PS50850"/>
    </source>
</evidence>
<feature type="transmembrane region" description="Helical" evidence="5">
    <location>
        <begin position="169"/>
        <end position="187"/>
    </location>
</feature>
<dbReference type="Proteomes" id="UP000193061">
    <property type="component" value="Unassembled WGS sequence"/>
</dbReference>
<dbReference type="RefSeq" id="WP_085804836.1">
    <property type="nucleotide sequence ID" value="NZ_FWFX01000003.1"/>
</dbReference>
<dbReference type="Pfam" id="PF07690">
    <property type="entry name" value="MFS_1"/>
    <property type="match status" value="1"/>
</dbReference>
<feature type="transmembrane region" description="Helical" evidence="5">
    <location>
        <begin position="269"/>
        <end position="293"/>
    </location>
</feature>
<dbReference type="PRINTS" id="PR01036">
    <property type="entry name" value="TCRTETB"/>
</dbReference>
<dbReference type="PROSITE" id="PS50850">
    <property type="entry name" value="MFS"/>
    <property type="match status" value="1"/>
</dbReference>
<name>A0A1X6YT51_9RHOB</name>
<evidence type="ECO:0000256" key="1">
    <source>
        <dbReference type="ARBA" id="ARBA00004141"/>
    </source>
</evidence>
<feature type="transmembrane region" description="Helical" evidence="5">
    <location>
        <begin position="112"/>
        <end position="129"/>
    </location>
</feature>
<keyword evidence="3 5" id="KW-1133">Transmembrane helix</keyword>
<evidence type="ECO:0000256" key="4">
    <source>
        <dbReference type="ARBA" id="ARBA00023136"/>
    </source>
</evidence>
<feature type="transmembrane region" description="Helical" evidence="5">
    <location>
        <begin position="406"/>
        <end position="424"/>
    </location>
</feature>
<dbReference type="Gene3D" id="1.20.1250.20">
    <property type="entry name" value="MFS general substrate transporter like domains"/>
    <property type="match status" value="1"/>
</dbReference>
<dbReference type="EMBL" id="FWFX01000003">
    <property type="protein sequence ID" value="SLN29787.1"/>
    <property type="molecule type" value="Genomic_DNA"/>
</dbReference>
<dbReference type="InterPro" id="IPR020846">
    <property type="entry name" value="MFS_dom"/>
</dbReference>
<feature type="transmembrane region" description="Helical" evidence="5">
    <location>
        <begin position="359"/>
        <end position="380"/>
    </location>
</feature>